<dbReference type="OMA" id="RIFITHI"/>
<sequence length="88" mass="9868">LAAEELFSARAEFIARVSTSVLKDLMDVLLQKRVINEREKESIPALPRADKAEGLIDMVLRKGNPACRLLIDIFCEVDPFLSAQLKLN</sequence>
<dbReference type="InterPro" id="IPR011029">
    <property type="entry name" value="DEATH-like_dom_sf"/>
</dbReference>
<dbReference type="SUPFAM" id="SSF47986">
    <property type="entry name" value="DEATH domain"/>
    <property type="match status" value="1"/>
</dbReference>
<evidence type="ECO:0000313" key="3">
    <source>
        <dbReference type="Proteomes" id="UP000261420"/>
    </source>
</evidence>
<feature type="domain" description="CARD" evidence="1">
    <location>
        <begin position="1"/>
        <end position="88"/>
    </location>
</feature>
<dbReference type="PROSITE" id="PS50209">
    <property type="entry name" value="CARD"/>
    <property type="match status" value="1"/>
</dbReference>
<protein>
    <recommendedName>
        <fullName evidence="1">CARD domain-containing protein</fullName>
    </recommendedName>
</protein>
<dbReference type="InterPro" id="IPR001315">
    <property type="entry name" value="CARD"/>
</dbReference>
<dbReference type="Gene3D" id="1.10.533.10">
    <property type="entry name" value="Death Domain, Fas"/>
    <property type="match status" value="1"/>
</dbReference>
<evidence type="ECO:0000259" key="1">
    <source>
        <dbReference type="PROSITE" id="PS50209"/>
    </source>
</evidence>
<keyword evidence="3" id="KW-1185">Reference proteome</keyword>
<evidence type="ECO:0000313" key="2">
    <source>
        <dbReference type="Ensembl" id="ENSSDUP00000001529.1"/>
    </source>
</evidence>
<name>A0A3B4T638_SERDU</name>
<dbReference type="SMART" id="SM00114">
    <property type="entry name" value="CARD"/>
    <property type="match status" value="1"/>
</dbReference>
<dbReference type="AlphaFoldDB" id="A0A3B4T638"/>
<dbReference type="STRING" id="41447.ENSSDUP00000001529"/>
<dbReference type="Pfam" id="PF00619">
    <property type="entry name" value="CARD"/>
    <property type="match status" value="1"/>
</dbReference>
<reference evidence="2" key="1">
    <citation type="submission" date="2025-08" db="UniProtKB">
        <authorList>
            <consortium name="Ensembl"/>
        </authorList>
    </citation>
    <scope>IDENTIFICATION</scope>
</reference>
<proteinExistence type="predicted"/>
<accession>A0A3B4T638</accession>
<dbReference type="Proteomes" id="UP000261420">
    <property type="component" value="Unplaced"/>
</dbReference>
<dbReference type="Ensembl" id="ENSSDUT00000001586.1">
    <property type="protein sequence ID" value="ENSSDUP00000001529.1"/>
    <property type="gene ID" value="ENSSDUG00000001208.1"/>
</dbReference>
<reference evidence="2" key="2">
    <citation type="submission" date="2025-09" db="UniProtKB">
        <authorList>
            <consortium name="Ensembl"/>
        </authorList>
    </citation>
    <scope>IDENTIFICATION</scope>
</reference>
<organism evidence="2 3">
    <name type="scientific">Seriola dumerili</name>
    <name type="common">Greater amberjack</name>
    <name type="synonym">Caranx dumerili</name>
    <dbReference type="NCBI Taxonomy" id="41447"/>
    <lineage>
        <taxon>Eukaryota</taxon>
        <taxon>Metazoa</taxon>
        <taxon>Chordata</taxon>
        <taxon>Craniata</taxon>
        <taxon>Vertebrata</taxon>
        <taxon>Euteleostomi</taxon>
        <taxon>Actinopterygii</taxon>
        <taxon>Neopterygii</taxon>
        <taxon>Teleostei</taxon>
        <taxon>Neoteleostei</taxon>
        <taxon>Acanthomorphata</taxon>
        <taxon>Carangaria</taxon>
        <taxon>Carangiformes</taxon>
        <taxon>Carangidae</taxon>
        <taxon>Seriola</taxon>
    </lineage>
</organism>
<dbReference type="GeneTree" id="ENSGT01120000272655"/>
<dbReference type="GO" id="GO:0042981">
    <property type="term" value="P:regulation of apoptotic process"/>
    <property type="evidence" value="ECO:0007669"/>
    <property type="project" value="InterPro"/>
</dbReference>